<gene>
    <name evidence="2" type="ORF">IPO85_15515</name>
</gene>
<feature type="transmembrane region" description="Helical" evidence="1">
    <location>
        <begin position="6"/>
        <end position="23"/>
    </location>
</feature>
<protein>
    <submittedName>
        <fullName evidence="2">Uncharacterized protein</fullName>
    </submittedName>
</protein>
<feature type="transmembrane region" description="Helical" evidence="1">
    <location>
        <begin position="146"/>
        <end position="166"/>
    </location>
</feature>
<feature type="transmembrane region" description="Helical" evidence="1">
    <location>
        <begin position="35"/>
        <end position="59"/>
    </location>
</feature>
<comment type="caution">
    <text evidence="2">The sequence shown here is derived from an EMBL/GenBank/DDBJ whole genome shotgun (WGS) entry which is preliminary data.</text>
</comment>
<evidence type="ECO:0000313" key="3">
    <source>
        <dbReference type="Proteomes" id="UP000808349"/>
    </source>
</evidence>
<feature type="transmembrane region" description="Helical" evidence="1">
    <location>
        <begin position="116"/>
        <end position="134"/>
    </location>
</feature>
<keyword evidence="1" id="KW-0812">Transmembrane</keyword>
<sequence length="374" mass="42957">MAYISYVLTLLFFFGISLINGYFSKPHRGEDGIALGMMLQVVVIGFTICSLILTLSIWWKGGFDWVSPQGRTRNILVGIGWLCMVVAIFDSSFFESGWYHDLPDFFRLLIKRIGQIWMPLLVFVSCFFLLNTELKTRVSPYFYKTPMAIAFGLAALMVLGILFGWVRRQIEHKIAVREARQEEIRKYGGDRSWYFKTSMDFINAHNDTTITRLLSYAVIDRDRNKGENDEIRKAAVAKIKSYEHWETNLIRILESKDIGDIFNAYGFLEANTLEHPKEFIIPIKNSITYVTTVSNESIKNPDNFFLGSTNIGALCQILEAQFKGNAADFRSNMVNLQQVLDIPPAKRSDKKYAQGFDEILQKSRIVVKNWLEAN</sequence>
<accession>A0A9D7XIP3</accession>
<keyword evidence="1" id="KW-0472">Membrane</keyword>
<evidence type="ECO:0000313" key="2">
    <source>
        <dbReference type="EMBL" id="MBK9718888.1"/>
    </source>
</evidence>
<keyword evidence="1" id="KW-1133">Transmembrane helix</keyword>
<reference evidence="2 3" key="1">
    <citation type="submission" date="2020-10" db="EMBL/GenBank/DDBJ databases">
        <title>Connecting structure to function with the recovery of over 1000 high-quality activated sludge metagenome-assembled genomes encoding full-length rRNA genes using long-read sequencing.</title>
        <authorList>
            <person name="Singleton C.M."/>
            <person name="Petriglieri F."/>
            <person name="Kristensen J.M."/>
            <person name="Kirkegaard R.H."/>
            <person name="Michaelsen T.Y."/>
            <person name="Andersen M.H."/>
            <person name="Karst S.M."/>
            <person name="Dueholm M.S."/>
            <person name="Nielsen P.H."/>
            <person name="Albertsen M."/>
        </authorList>
    </citation>
    <scope>NUCLEOTIDE SEQUENCE [LARGE SCALE GENOMIC DNA]</scope>
    <source>
        <strain evidence="2">Ribe_18-Q3-R11-54_BAT3C.373</strain>
    </source>
</reference>
<proteinExistence type="predicted"/>
<dbReference type="Proteomes" id="UP000808349">
    <property type="component" value="Unassembled WGS sequence"/>
</dbReference>
<dbReference type="AlphaFoldDB" id="A0A9D7XIP3"/>
<dbReference type="EMBL" id="JADKFW010000013">
    <property type="protein sequence ID" value="MBK9718888.1"/>
    <property type="molecule type" value="Genomic_DNA"/>
</dbReference>
<name>A0A9D7XIP3_9BACT</name>
<organism evidence="2 3">
    <name type="scientific">Candidatus Defluviibacterium haderslevense</name>
    <dbReference type="NCBI Taxonomy" id="2981993"/>
    <lineage>
        <taxon>Bacteria</taxon>
        <taxon>Pseudomonadati</taxon>
        <taxon>Bacteroidota</taxon>
        <taxon>Saprospiria</taxon>
        <taxon>Saprospirales</taxon>
        <taxon>Saprospiraceae</taxon>
        <taxon>Candidatus Defluviibacterium</taxon>
    </lineage>
</organism>
<evidence type="ECO:0000256" key="1">
    <source>
        <dbReference type="SAM" id="Phobius"/>
    </source>
</evidence>
<feature type="transmembrane region" description="Helical" evidence="1">
    <location>
        <begin position="75"/>
        <end position="95"/>
    </location>
</feature>